<organism evidence="2 3">
    <name type="scientific">Streptomyces triticiradicis</name>
    <dbReference type="NCBI Taxonomy" id="2651189"/>
    <lineage>
        <taxon>Bacteria</taxon>
        <taxon>Bacillati</taxon>
        <taxon>Actinomycetota</taxon>
        <taxon>Actinomycetes</taxon>
        <taxon>Kitasatosporales</taxon>
        <taxon>Streptomycetaceae</taxon>
        <taxon>Streptomyces</taxon>
    </lineage>
</organism>
<dbReference type="RefSeq" id="WP_151471985.1">
    <property type="nucleotide sequence ID" value="NZ_WBKG01000024.1"/>
</dbReference>
<comment type="caution">
    <text evidence="2">The sequence shown here is derived from an EMBL/GenBank/DDBJ whole genome shotgun (WGS) entry which is preliminary data.</text>
</comment>
<dbReference type="Proteomes" id="UP000442990">
    <property type="component" value="Unassembled WGS sequence"/>
</dbReference>
<reference evidence="2 3" key="1">
    <citation type="submission" date="2019-09" db="EMBL/GenBank/DDBJ databases">
        <title>Isolation and identification of active actinomycetes.</title>
        <authorList>
            <person name="Yu Z."/>
            <person name="Han C."/>
            <person name="Yu B."/>
        </authorList>
    </citation>
    <scope>NUCLEOTIDE SEQUENCE [LARGE SCALE GENOMIC DNA]</scope>
    <source>
        <strain evidence="2 3">NEAU-H2</strain>
    </source>
</reference>
<feature type="compositionally biased region" description="Pro residues" evidence="1">
    <location>
        <begin position="1"/>
        <end position="11"/>
    </location>
</feature>
<feature type="compositionally biased region" description="Basic and acidic residues" evidence="1">
    <location>
        <begin position="46"/>
        <end position="69"/>
    </location>
</feature>
<evidence type="ECO:0000256" key="1">
    <source>
        <dbReference type="SAM" id="MobiDB-lite"/>
    </source>
</evidence>
<gene>
    <name evidence="2" type="ORF">F8144_26315</name>
</gene>
<accession>A0A7J5DBC8</accession>
<evidence type="ECO:0000313" key="2">
    <source>
        <dbReference type="EMBL" id="KAB1985787.1"/>
    </source>
</evidence>
<proteinExistence type="predicted"/>
<sequence>MQPATPPPTAHPPRAATTAAGEALRTERGRRQGGAITVGSESGTESARRDPVDRAVDRRSFDDTAEARPLELGAGKPDHQPHDTEARALTGPAEQPFRVTAT</sequence>
<protein>
    <submittedName>
        <fullName evidence="2">Uncharacterized protein</fullName>
    </submittedName>
</protein>
<keyword evidence="3" id="KW-1185">Reference proteome</keyword>
<dbReference type="AlphaFoldDB" id="A0A7J5DBC8"/>
<feature type="region of interest" description="Disordered" evidence="1">
    <location>
        <begin position="1"/>
        <end position="102"/>
    </location>
</feature>
<name>A0A7J5DBC8_9ACTN</name>
<dbReference type="EMBL" id="WBKG01000024">
    <property type="protein sequence ID" value="KAB1985787.1"/>
    <property type="molecule type" value="Genomic_DNA"/>
</dbReference>
<feature type="compositionally biased region" description="Basic and acidic residues" evidence="1">
    <location>
        <begin position="76"/>
        <end position="86"/>
    </location>
</feature>
<evidence type="ECO:0000313" key="3">
    <source>
        <dbReference type="Proteomes" id="UP000442990"/>
    </source>
</evidence>